<dbReference type="SMR" id="A0A7I8XM76"/>
<accession>A0A7I8XM76</accession>
<keyword evidence="1" id="KW-1133">Transmembrane helix</keyword>
<sequence>MERIEDQANDDPIAEGQTVQRDTSWRSMITFPNMLFPLYLDFFAVWNLYRCQSMFNVLMLIWSAEAIIFYFTQPEHKSIMAIQVLLVLATDVTIAMCNAFTAIYLCYMPPSARNFEYDEDLLATLGIDLNAATMSLTMGLFAFWVFLVQNYCRGQSRREIANVVFLQFMLIIFGVVFAVHFNAFMLVEDGARVVINLCSVGLADIVYK</sequence>
<dbReference type="Proteomes" id="UP000582659">
    <property type="component" value="Unassembled WGS sequence"/>
</dbReference>
<dbReference type="EMBL" id="CAJFCV020000001">
    <property type="protein sequence ID" value="CAG9089717.1"/>
    <property type="molecule type" value="Genomic_DNA"/>
</dbReference>
<organism evidence="2 3">
    <name type="scientific">Bursaphelenchus xylophilus</name>
    <name type="common">Pinewood nematode worm</name>
    <name type="synonym">Aphelenchoides xylophilus</name>
    <dbReference type="NCBI Taxonomy" id="6326"/>
    <lineage>
        <taxon>Eukaryota</taxon>
        <taxon>Metazoa</taxon>
        <taxon>Ecdysozoa</taxon>
        <taxon>Nematoda</taxon>
        <taxon>Chromadorea</taxon>
        <taxon>Rhabditida</taxon>
        <taxon>Tylenchina</taxon>
        <taxon>Tylenchomorpha</taxon>
        <taxon>Aphelenchoidea</taxon>
        <taxon>Aphelenchoididae</taxon>
        <taxon>Bursaphelenchus</taxon>
    </lineage>
</organism>
<name>A0A7I8XM76_BURXY</name>
<reference evidence="2" key="1">
    <citation type="submission" date="2020-09" db="EMBL/GenBank/DDBJ databases">
        <authorList>
            <person name="Kikuchi T."/>
        </authorList>
    </citation>
    <scope>NUCLEOTIDE SEQUENCE</scope>
    <source>
        <strain evidence="2">Ka4C1</strain>
    </source>
</reference>
<dbReference type="Proteomes" id="UP000659654">
    <property type="component" value="Unassembled WGS sequence"/>
</dbReference>
<feature type="transmembrane region" description="Helical" evidence="1">
    <location>
        <begin position="55"/>
        <end position="72"/>
    </location>
</feature>
<feature type="transmembrane region" description="Helical" evidence="1">
    <location>
        <begin position="84"/>
        <end position="105"/>
    </location>
</feature>
<dbReference type="EMBL" id="CAJFDI010000001">
    <property type="protein sequence ID" value="CAD5212059.1"/>
    <property type="molecule type" value="Genomic_DNA"/>
</dbReference>
<keyword evidence="3" id="KW-1185">Reference proteome</keyword>
<feature type="transmembrane region" description="Helical" evidence="1">
    <location>
        <begin position="160"/>
        <end position="184"/>
    </location>
</feature>
<gene>
    <name evidence="2" type="ORF">BXYJ_LOCUS2730</name>
</gene>
<feature type="transmembrane region" description="Helical" evidence="1">
    <location>
        <begin position="31"/>
        <end position="49"/>
    </location>
</feature>
<evidence type="ECO:0000313" key="2">
    <source>
        <dbReference type="EMBL" id="CAD5212059.1"/>
    </source>
</evidence>
<comment type="caution">
    <text evidence="2">The sequence shown here is derived from an EMBL/GenBank/DDBJ whole genome shotgun (WGS) entry which is preliminary data.</text>
</comment>
<dbReference type="AlphaFoldDB" id="A0A7I8XM76"/>
<evidence type="ECO:0000313" key="3">
    <source>
        <dbReference type="Proteomes" id="UP000659654"/>
    </source>
</evidence>
<keyword evidence="1" id="KW-0812">Transmembrane</keyword>
<protein>
    <submittedName>
        <fullName evidence="2">(pine wood nematode) hypothetical protein</fullName>
    </submittedName>
</protein>
<proteinExistence type="predicted"/>
<keyword evidence="1" id="KW-0472">Membrane</keyword>
<evidence type="ECO:0000256" key="1">
    <source>
        <dbReference type="SAM" id="Phobius"/>
    </source>
</evidence>
<feature type="transmembrane region" description="Helical" evidence="1">
    <location>
        <begin position="125"/>
        <end position="148"/>
    </location>
</feature>